<reference evidence="1 2" key="1">
    <citation type="submission" date="2014-06" db="EMBL/GenBank/DDBJ databases">
        <authorList>
            <person name="Le Roux F."/>
        </authorList>
    </citation>
    <scope>NUCLEOTIDE SEQUENCE [LARGE SCALE GENOMIC DNA]</scope>
    <source>
        <strain evidence="1 2">J2-31</strain>
    </source>
</reference>
<accession>A0AA86XK21</accession>
<keyword evidence="2" id="KW-1185">Reference proteome</keyword>
<dbReference type="AlphaFoldDB" id="A0AA86XK21"/>
<gene>
    <name evidence="1" type="ORF">VCR31J2_1270466</name>
</gene>
<sequence length="76" mass="8822">MTTKSPKTIAFIDKRQADKYIERINNLGFSNYQHNQNSMLHFNFPKTTVCFKNSEELEARSILTPDSAQTCYITET</sequence>
<evidence type="ECO:0000313" key="2">
    <source>
        <dbReference type="Proteomes" id="UP000041625"/>
    </source>
</evidence>
<proteinExistence type="predicted"/>
<comment type="caution">
    <text evidence="1">The sequence shown here is derived from an EMBL/GenBank/DDBJ whole genome shotgun (WGS) entry which is preliminary data.</text>
</comment>
<name>A0AA86XK21_9VIBR</name>
<dbReference type="Proteomes" id="UP000041625">
    <property type="component" value="Unassembled WGS sequence"/>
</dbReference>
<protein>
    <submittedName>
        <fullName evidence="1">Uncharacterized protein</fullName>
    </submittedName>
</protein>
<evidence type="ECO:0000313" key="1">
    <source>
        <dbReference type="EMBL" id="CDT60118.1"/>
    </source>
</evidence>
<dbReference type="EMBL" id="CCKJ01000032">
    <property type="protein sequence ID" value="CDT60118.1"/>
    <property type="molecule type" value="Genomic_DNA"/>
</dbReference>
<organism evidence="1 2">
    <name type="scientific">Vibrio coralliirubri</name>
    <dbReference type="NCBI Taxonomy" id="1516159"/>
    <lineage>
        <taxon>Bacteria</taxon>
        <taxon>Pseudomonadati</taxon>
        <taxon>Pseudomonadota</taxon>
        <taxon>Gammaproteobacteria</taxon>
        <taxon>Vibrionales</taxon>
        <taxon>Vibrionaceae</taxon>
        <taxon>Vibrio</taxon>
    </lineage>
</organism>